<dbReference type="InterPro" id="IPR022521">
    <property type="entry name" value="Rv3660c"/>
</dbReference>
<dbReference type="GO" id="GO:0016887">
    <property type="term" value="F:ATP hydrolysis activity"/>
    <property type="evidence" value="ECO:0007669"/>
    <property type="project" value="TreeGrafter"/>
</dbReference>
<dbReference type="GO" id="GO:0005524">
    <property type="term" value="F:ATP binding"/>
    <property type="evidence" value="ECO:0007669"/>
    <property type="project" value="TreeGrafter"/>
</dbReference>
<evidence type="ECO:0000313" key="2">
    <source>
        <dbReference type="EMBL" id="KGA14320.1"/>
    </source>
</evidence>
<protein>
    <recommendedName>
        <fullName evidence="1">Rv3660c-like CheY-like N-terminal domain-containing protein</fullName>
    </recommendedName>
</protein>
<dbReference type="AlphaFoldDB" id="A0A094PRD8"/>
<gene>
    <name evidence="2" type="ORF">GM51_17550</name>
</gene>
<organism evidence="2">
    <name type="scientific">freshwater metagenome</name>
    <dbReference type="NCBI Taxonomy" id="449393"/>
    <lineage>
        <taxon>unclassified sequences</taxon>
        <taxon>metagenomes</taxon>
        <taxon>ecological metagenomes</taxon>
    </lineage>
</organism>
<sequence length="345" mass="36991">MHALLVTRDERVITEFQKISAVTQTPLVIECEPNASELANAYRVFISPDCVDVGINHNEIVLVVIGATGPETWRFAAQLSANHIAVIPDSREWLVEHLSAPASKKGMCVGVIPGAGGAGASILSCGLAFHARQFFNDVVLVDLDQTSAGLDIILGIEAQPGMRWHDFSSLTGSISGGDILRGLPARDGVALLTHQASESVSENFMPSSIIEQLRNASELVIIDLPRFTNQEAMIEILKLCDIVYVATPSTVRGSASTKKVIASIQKHIKNVELVIRNMPGTNLDALKIAQSLNVPLAGAITSDPRIIEQIEQGFGFAGIHLGGFTRNLNALAQRLAQTNEIQHAA</sequence>
<dbReference type="Gene3D" id="3.40.50.300">
    <property type="entry name" value="P-loop containing nucleotide triphosphate hydrolases"/>
    <property type="match status" value="1"/>
</dbReference>
<dbReference type="InterPro" id="IPR027417">
    <property type="entry name" value="P-loop_NTPase"/>
</dbReference>
<evidence type="ECO:0000259" key="1">
    <source>
        <dbReference type="Pfam" id="PF26563"/>
    </source>
</evidence>
<dbReference type="GO" id="GO:0009898">
    <property type="term" value="C:cytoplasmic side of plasma membrane"/>
    <property type="evidence" value="ECO:0007669"/>
    <property type="project" value="TreeGrafter"/>
</dbReference>
<dbReference type="InterPro" id="IPR050625">
    <property type="entry name" value="ParA/MinD_ATPase"/>
</dbReference>
<name>A0A094PRD8_9ZZZZ</name>
<dbReference type="GO" id="GO:0005829">
    <property type="term" value="C:cytosol"/>
    <property type="evidence" value="ECO:0007669"/>
    <property type="project" value="TreeGrafter"/>
</dbReference>
<comment type="caution">
    <text evidence="2">The sequence shown here is derived from an EMBL/GenBank/DDBJ whole genome shotgun (WGS) entry which is preliminary data.</text>
</comment>
<dbReference type="PANTHER" id="PTHR43384:SF11">
    <property type="entry name" value="SEPTUM SITE DETERMINING PROTEIN"/>
    <property type="match status" value="1"/>
</dbReference>
<dbReference type="EMBL" id="JNSL01000152">
    <property type="protein sequence ID" value="KGA14320.1"/>
    <property type="molecule type" value="Genomic_DNA"/>
</dbReference>
<dbReference type="InterPro" id="IPR059050">
    <property type="entry name" value="Rv3660c_N"/>
</dbReference>
<feature type="domain" description="Rv3660c-like CheY-like N-terminal" evidence="1">
    <location>
        <begin position="6"/>
        <end position="103"/>
    </location>
</feature>
<dbReference type="NCBIfam" id="TIGR03815">
    <property type="entry name" value="CpaE_hom_Actino"/>
    <property type="match status" value="1"/>
</dbReference>
<reference evidence="2" key="1">
    <citation type="submission" date="2014-06" db="EMBL/GenBank/DDBJ databases">
        <title>Key roles for freshwater Actinobacteria revealed by deep metagenomic sequencing.</title>
        <authorList>
            <person name="Ghai R."/>
            <person name="Mizuno C.M."/>
            <person name="Picazo A."/>
            <person name="Camacho A."/>
            <person name="Rodriguez-Valera F."/>
        </authorList>
    </citation>
    <scope>NUCLEOTIDE SEQUENCE</scope>
</reference>
<dbReference type="Pfam" id="PF26563">
    <property type="entry name" value="Rv3660c_N"/>
    <property type="match status" value="1"/>
</dbReference>
<accession>A0A094PRD8</accession>
<dbReference type="GO" id="GO:0051782">
    <property type="term" value="P:negative regulation of cell division"/>
    <property type="evidence" value="ECO:0007669"/>
    <property type="project" value="TreeGrafter"/>
</dbReference>
<dbReference type="SUPFAM" id="SSF52540">
    <property type="entry name" value="P-loop containing nucleoside triphosphate hydrolases"/>
    <property type="match status" value="1"/>
</dbReference>
<proteinExistence type="predicted"/>
<dbReference type="PANTHER" id="PTHR43384">
    <property type="entry name" value="SEPTUM SITE-DETERMINING PROTEIN MIND HOMOLOG, CHLOROPLASTIC-RELATED"/>
    <property type="match status" value="1"/>
</dbReference>